<dbReference type="GO" id="GO:0005634">
    <property type="term" value="C:nucleus"/>
    <property type="evidence" value="ECO:0007669"/>
    <property type="project" value="UniProtKB-SubCell"/>
</dbReference>
<keyword evidence="4" id="KW-0677">Repeat</keyword>
<feature type="DNA-binding region" description="Homeobox" evidence="12">
    <location>
        <begin position="215"/>
        <end position="274"/>
    </location>
</feature>
<keyword evidence="9 12" id="KW-0371">Homeobox</keyword>
<keyword evidence="6" id="KW-0805">Transcription regulation</keyword>
<feature type="compositionally biased region" description="Basic and acidic residues" evidence="15">
    <location>
        <begin position="170"/>
        <end position="180"/>
    </location>
</feature>
<evidence type="ECO:0000256" key="1">
    <source>
        <dbReference type="ARBA" id="ARBA00004123"/>
    </source>
</evidence>
<dbReference type="GO" id="GO:0030182">
    <property type="term" value="P:neuron differentiation"/>
    <property type="evidence" value="ECO:0007669"/>
    <property type="project" value="TreeGrafter"/>
</dbReference>
<evidence type="ECO:0000313" key="19">
    <source>
        <dbReference type="Proteomes" id="UP001174136"/>
    </source>
</evidence>
<dbReference type="InterPro" id="IPR050453">
    <property type="entry name" value="LIM_Homeobox_TF"/>
</dbReference>
<dbReference type="InterPro" id="IPR009057">
    <property type="entry name" value="Homeodomain-like_sf"/>
</dbReference>
<feature type="region of interest" description="Disordered" evidence="15">
    <location>
        <begin position="170"/>
        <end position="224"/>
    </location>
</feature>
<accession>A0AA47MTX7</accession>
<dbReference type="FunFam" id="2.10.110.10:FF:000006">
    <property type="entry name" value="LIM homeobox transcription factor 1-beta"/>
    <property type="match status" value="1"/>
</dbReference>
<feature type="compositionally biased region" description="Acidic residues" evidence="15">
    <location>
        <begin position="181"/>
        <end position="190"/>
    </location>
</feature>
<dbReference type="Proteomes" id="UP001174136">
    <property type="component" value="Unassembled WGS sequence"/>
</dbReference>
<evidence type="ECO:0000256" key="3">
    <source>
        <dbReference type="ARBA" id="ARBA00022723"/>
    </source>
</evidence>
<dbReference type="AlphaFoldDB" id="A0AA47MTX7"/>
<evidence type="ECO:0000256" key="12">
    <source>
        <dbReference type="PROSITE-ProRule" id="PRU00108"/>
    </source>
</evidence>
<dbReference type="PANTHER" id="PTHR24208:SF96">
    <property type="entry name" value="LIM HOMEOBOX TRANSCRIPTION FACTOR 1-BETA"/>
    <property type="match status" value="1"/>
</dbReference>
<evidence type="ECO:0000256" key="14">
    <source>
        <dbReference type="RuleBase" id="RU000682"/>
    </source>
</evidence>
<dbReference type="GO" id="GO:0000981">
    <property type="term" value="F:DNA-binding transcription factor activity, RNA polymerase II-specific"/>
    <property type="evidence" value="ECO:0007669"/>
    <property type="project" value="InterPro"/>
</dbReference>
<dbReference type="InterPro" id="IPR001781">
    <property type="entry name" value="Znf_LIM"/>
</dbReference>
<keyword evidence="8 12" id="KW-0238">DNA-binding</keyword>
<dbReference type="SMART" id="SM00132">
    <property type="entry name" value="LIM"/>
    <property type="match status" value="2"/>
</dbReference>
<dbReference type="InterPro" id="IPR017970">
    <property type="entry name" value="Homeobox_CS"/>
</dbReference>
<evidence type="ECO:0000256" key="9">
    <source>
        <dbReference type="ARBA" id="ARBA00023155"/>
    </source>
</evidence>
<dbReference type="PANTHER" id="PTHR24208">
    <property type="entry name" value="LIM/HOMEOBOX PROTEIN LHX"/>
    <property type="match status" value="1"/>
</dbReference>
<dbReference type="InterPro" id="IPR001356">
    <property type="entry name" value="HD"/>
</dbReference>
<dbReference type="Gene3D" id="2.10.110.10">
    <property type="entry name" value="Cysteine Rich Protein"/>
    <property type="match status" value="2"/>
</dbReference>
<evidence type="ECO:0000256" key="4">
    <source>
        <dbReference type="ARBA" id="ARBA00022737"/>
    </source>
</evidence>
<feature type="domain" description="LIM zinc-binding" evidence="16">
    <location>
        <begin position="45"/>
        <end position="103"/>
    </location>
</feature>
<keyword evidence="2" id="KW-0217">Developmental protein</keyword>
<evidence type="ECO:0000256" key="8">
    <source>
        <dbReference type="ARBA" id="ARBA00023125"/>
    </source>
</evidence>
<organism evidence="18 19">
    <name type="scientific">Merluccius polli</name>
    <name type="common">Benguela hake</name>
    <name type="synonym">Merluccius cadenati</name>
    <dbReference type="NCBI Taxonomy" id="89951"/>
    <lineage>
        <taxon>Eukaryota</taxon>
        <taxon>Metazoa</taxon>
        <taxon>Chordata</taxon>
        <taxon>Craniata</taxon>
        <taxon>Vertebrata</taxon>
        <taxon>Euteleostomi</taxon>
        <taxon>Actinopterygii</taxon>
        <taxon>Neopterygii</taxon>
        <taxon>Teleostei</taxon>
        <taxon>Neoteleostei</taxon>
        <taxon>Acanthomorphata</taxon>
        <taxon>Zeiogadaria</taxon>
        <taxon>Gadariae</taxon>
        <taxon>Gadiformes</taxon>
        <taxon>Gadoidei</taxon>
        <taxon>Merlucciidae</taxon>
        <taxon>Merluccius</taxon>
    </lineage>
</organism>
<comment type="caution">
    <text evidence="18">The sequence shown here is derived from an EMBL/GenBank/DDBJ whole genome shotgun (WGS) entry which is preliminary data.</text>
</comment>
<evidence type="ECO:0000256" key="13">
    <source>
        <dbReference type="PROSITE-ProRule" id="PRU00125"/>
    </source>
</evidence>
<dbReference type="EMBL" id="JAOPHQ010002573">
    <property type="protein sequence ID" value="KAK0146474.1"/>
    <property type="molecule type" value="Genomic_DNA"/>
</dbReference>
<dbReference type="Pfam" id="PF00046">
    <property type="entry name" value="Homeodomain"/>
    <property type="match status" value="1"/>
</dbReference>
<keyword evidence="10" id="KW-0804">Transcription</keyword>
<dbReference type="PROSITE" id="PS50071">
    <property type="entry name" value="HOMEOBOX_2"/>
    <property type="match status" value="1"/>
</dbReference>
<comment type="subcellular location">
    <subcellularLocation>
        <location evidence="1 12 14">Nucleus</location>
    </subcellularLocation>
</comment>
<keyword evidence="3 13" id="KW-0479">Metal-binding</keyword>
<evidence type="ECO:0000256" key="2">
    <source>
        <dbReference type="ARBA" id="ARBA00022473"/>
    </source>
</evidence>
<gene>
    <name evidence="18" type="primary">LMX1B_0</name>
    <name evidence="18" type="ORF">N1851_014220</name>
</gene>
<dbReference type="CDD" id="cd09371">
    <property type="entry name" value="LIM1_Lmx1b"/>
    <property type="match status" value="1"/>
</dbReference>
<feature type="domain" description="LIM zinc-binding" evidence="16">
    <location>
        <begin position="104"/>
        <end position="166"/>
    </location>
</feature>
<evidence type="ECO:0000313" key="18">
    <source>
        <dbReference type="EMBL" id="KAK0146474.1"/>
    </source>
</evidence>
<protein>
    <submittedName>
        <fullName evidence="18">LIM homeobox transcription factor 1-beta</fullName>
    </submittedName>
</protein>
<sequence length="403" mass="45200">MAEGLLEMRSSAVKDAASPLMRSDQLGTGGTTVNVKIENKSPEPACCAGCSRGISERFLLRVAGASWHERCLRCAVCRRPLSNTCYCRDTKLYCKVDYQQVFSTKCRGCREKIAPTEFVMRALDSVYHLGCFRCCVCERQLCKGDRFVVRQGRLLCQQDYEKEQDLHDTISPDYSDLEKSDGDDDDDDDEKPEKPPTTTGGHRRAGGGGRDPCRPKRPRTILSTPQRRTFKASFEVSPKPCRKVRESLAMETGLSVRVVQVWFQNQRAKMKKLARRQQQQLHHQKSNRLGQGVISGCMENLLSCYSSQLPSTRQQRTNTALELDVGYSHDAPFQQSLTPPQMPGDHMYPYGVHESIFNEVDSDSSLTSLSDCIVKTSGMGLFPAPLGNPIDCLYTMQSSYFAS</sequence>
<keyword evidence="5 13" id="KW-0862">Zinc</keyword>
<evidence type="ECO:0000259" key="17">
    <source>
        <dbReference type="PROSITE" id="PS50071"/>
    </source>
</evidence>
<dbReference type="PROSITE" id="PS00027">
    <property type="entry name" value="HOMEOBOX_1"/>
    <property type="match status" value="1"/>
</dbReference>
<evidence type="ECO:0000256" key="15">
    <source>
        <dbReference type="SAM" id="MobiDB-lite"/>
    </source>
</evidence>
<dbReference type="Gene3D" id="1.10.10.60">
    <property type="entry name" value="Homeodomain-like"/>
    <property type="match status" value="1"/>
</dbReference>
<dbReference type="PROSITE" id="PS50023">
    <property type="entry name" value="LIM_DOMAIN_2"/>
    <property type="match status" value="2"/>
</dbReference>
<dbReference type="SUPFAM" id="SSF46689">
    <property type="entry name" value="Homeodomain-like"/>
    <property type="match status" value="1"/>
</dbReference>
<keyword evidence="19" id="KW-1185">Reference proteome</keyword>
<proteinExistence type="predicted"/>
<evidence type="ECO:0000256" key="11">
    <source>
        <dbReference type="ARBA" id="ARBA00023242"/>
    </source>
</evidence>
<keyword evidence="11 12" id="KW-0539">Nucleus</keyword>
<dbReference type="GO" id="GO:0000977">
    <property type="term" value="F:RNA polymerase II transcription regulatory region sequence-specific DNA binding"/>
    <property type="evidence" value="ECO:0007669"/>
    <property type="project" value="TreeGrafter"/>
</dbReference>
<evidence type="ECO:0000256" key="10">
    <source>
        <dbReference type="ARBA" id="ARBA00023163"/>
    </source>
</evidence>
<dbReference type="SMART" id="SM00389">
    <property type="entry name" value="HOX"/>
    <property type="match status" value="1"/>
</dbReference>
<evidence type="ECO:0000256" key="5">
    <source>
        <dbReference type="ARBA" id="ARBA00022833"/>
    </source>
</evidence>
<evidence type="ECO:0000256" key="6">
    <source>
        <dbReference type="ARBA" id="ARBA00023015"/>
    </source>
</evidence>
<reference evidence="18" key="1">
    <citation type="journal article" date="2023" name="Front. Mar. Sci.">
        <title>A new Merluccius polli reference genome to investigate the effects of global change in West African waters.</title>
        <authorList>
            <person name="Mateo J.L."/>
            <person name="Blanco-Fernandez C."/>
            <person name="Garcia-Vazquez E."/>
            <person name="Machado-Schiaffino G."/>
        </authorList>
    </citation>
    <scope>NUCLEOTIDE SEQUENCE</scope>
    <source>
        <strain evidence="18">C29</strain>
        <tissue evidence="18">Fin</tissue>
    </source>
</reference>
<feature type="domain" description="Homeobox" evidence="17">
    <location>
        <begin position="213"/>
        <end position="273"/>
    </location>
</feature>
<evidence type="ECO:0000256" key="7">
    <source>
        <dbReference type="ARBA" id="ARBA00023038"/>
    </source>
</evidence>
<evidence type="ECO:0000259" key="16">
    <source>
        <dbReference type="PROSITE" id="PS50023"/>
    </source>
</evidence>
<dbReference type="FunFam" id="1.10.10.60:FF:000448">
    <property type="entry name" value="LIM/homeobox protein Lhx4"/>
    <property type="match status" value="1"/>
</dbReference>
<dbReference type="GO" id="GO:0046872">
    <property type="term" value="F:metal ion binding"/>
    <property type="evidence" value="ECO:0007669"/>
    <property type="project" value="UniProtKB-KW"/>
</dbReference>
<keyword evidence="7 13" id="KW-0440">LIM domain</keyword>
<name>A0AA47MTX7_MERPO</name>
<dbReference type="PROSITE" id="PS00478">
    <property type="entry name" value="LIM_DOMAIN_1"/>
    <property type="match status" value="2"/>
</dbReference>
<dbReference type="CDD" id="cd00086">
    <property type="entry name" value="homeodomain"/>
    <property type="match status" value="1"/>
</dbReference>
<dbReference type="Pfam" id="PF00412">
    <property type="entry name" value="LIM"/>
    <property type="match status" value="2"/>
</dbReference>
<dbReference type="SUPFAM" id="SSF57716">
    <property type="entry name" value="Glucocorticoid receptor-like (DNA-binding domain)"/>
    <property type="match status" value="2"/>
</dbReference>